<proteinExistence type="predicted"/>
<organism evidence="3">
    <name type="scientific">uncultured Thermomicrobiales bacterium</name>
    <dbReference type="NCBI Taxonomy" id="1645740"/>
    <lineage>
        <taxon>Bacteria</taxon>
        <taxon>Pseudomonadati</taxon>
        <taxon>Thermomicrobiota</taxon>
        <taxon>Thermomicrobia</taxon>
        <taxon>Thermomicrobiales</taxon>
        <taxon>environmental samples</taxon>
    </lineage>
</organism>
<evidence type="ECO:0000256" key="2">
    <source>
        <dbReference type="SAM" id="Phobius"/>
    </source>
</evidence>
<accession>A0A6J4UC34</accession>
<dbReference type="EMBL" id="CADCWK010000033">
    <property type="protein sequence ID" value="CAA9545367.1"/>
    <property type="molecule type" value="Genomic_DNA"/>
</dbReference>
<feature type="compositionally biased region" description="Low complexity" evidence="1">
    <location>
        <begin position="149"/>
        <end position="166"/>
    </location>
</feature>
<feature type="transmembrane region" description="Helical" evidence="2">
    <location>
        <begin position="45"/>
        <end position="62"/>
    </location>
</feature>
<protein>
    <submittedName>
        <fullName evidence="3">Uncharacterized protein</fullName>
    </submittedName>
</protein>
<sequence>MNVDERTKGAMSLWEQTRSQRWALVAGLVIGVMIGAGVAILFRPLVIAIILILLALLVYRVVRAVQGRGGSGREATGGPVVRGMVVTGRYAEPGAAARPSVAADPLDDPIPDAAPAARVERDLRRGPAYDAEIDAILANIDRQIEVEGTRPPGRATRPARQARPEPGGVQDAEFHDR</sequence>
<name>A0A6J4UC34_9BACT</name>
<dbReference type="AlphaFoldDB" id="A0A6J4UC34"/>
<reference evidence="3" key="1">
    <citation type="submission" date="2020-02" db="EMBL/GenBank/DDBJ databases">
        <authorList>
            <person name="Meier V. D."/>
        </authorList>
    </citation>
    <scope>NUCLEOTIDE SEQUENCE</scope>
    <source>
        <strain evidence="3">AVDCRST_MAG33</strain>
    </source>
</reference>
<evidence type="ECO:0000256" key="1">
    <source>
        <dbReference type="SAM" id="MobiDB-lite"/>
    </source>
</evidence>
<keyword evidence="2" id="KW-0472">Membrane</keyword>
<feature type="region of interest" description="Disordered" evidence="1">
    <location>
        <begin position="144"/>
        <end position="177"/>
    </location>
</feature>
<keyword evidence="2" id="KW-0812">Transmembrane</keyword>
<feature type="region of interest" description="Disordered" evidence="1">
    <location>
        <begin position="97"/>
        <end position="121"/>
    </location>
</feature>
<keyword evidence="2" id="KW-1133">Transmembrane helix</keyword>
<evidence type="ECO:0000313" key="3">
    <source>
        <dbReference type="EMBL" id="CAA9545367.1"/>
    </source>
</evidence>
<feature type="transmembrane region" description="Helical" evidence="2">
    <location>
        <begin position="21"/>
        <end position="39"/>
    </location>
</feature>
<gene>
    <name evidence="3" type="ORF">AVDCRST_MAG33-399</name>
</gene>